<dbReference type="RefSeq" id="WP_260904818.1">
    <property type="nucleotide sequence ID" value="NZ_JAOCZP010000005.1"/>
</dbReference>
<evidence type="ECO:0000313" key="6">
    <source>
        <dbReference type="Proteomes" id="UP001320831"/>
    </source>
</evidence>
<dbReference type="SUPFAM" id="SSF46785">
    <property type="entry name" value="Winged helix' DNA-binding domain"/>
    <property type="match status" value="1"/>
</dbReference>
<dbReference type="InterPro" id="IPR011711">
    <property type="entry name" value="GntR_C"/>
</dbReference>
<feature type="domain" description="HTH gntR-type" evidence="4">
    <location>
        <begin position="13"/>
        <end position="80"/>
    </location>
</feature>
<evidence type="ECO:0000259" key="4">
    <source>
        <dbReference type="PROSITE" id="PS50949"/>
    </source>
</evidence>
<dbReference type="Gene3D" id="1.10.10.10">
    <property type="entry name" value="Winged helix-like DNA-binding domain superfamily/Winged helix DNA-binding domain"/>
    <property type="match status" value="1"/>
</dbReference>
<dbReference type="InterPro" id="IPR000524">
    <property type="entry name" value="Tscrpt_reg_HTH_GntR"/>
</dbReference>
<dbReference type="SMART" id="SM00345">
    <property type="entry name" value="HTH_GNTR"/>
    <property type="match status" value="1"/>
</dbReference>
<dbReference type="PANTHER" id="PTHR43537:SF49">
    <property type="entry name" value="TRANSCRIPTIONAL REGULATORY PROTEIN"/>
    <property type="match status" value="1"/>
</dbReference>
<gene>
    <name evidence="5" type="ORF">N5A92_16760</name>
</gene>
<dbReference type="SUPFAM" id="SSF48008">
    <property type="entry name" value="GntR ligand-binding domain-like"/>
    <property type="match status" value="1"/>
</dbReference>
<dbReference type="PRINTS" id="PR00035">
    <property type="entry name" value="HTHGNTR"/>
</dbReference>
<dbReference type="Proteomes" id="UP001320831">
    <property type="component" value="Unassembled WGS sequence"/>
</dbReference>
<evidence type="ECO:0000256" key="1">
    <source>
        <dbReference type="ARBA" id="ARBA00023015"/>
    </source>
</evidence>
<sequence length="233" mass="25930">MSPADRKKGDGEKLQGQGAYAQLLDDIRSGRLLPGVRLREIEIATRLGISRTPVREAIRRLEADGLVSFLPRIGTVVRQLSYPEVMELYEMRWVLEGTAARLAARSASVVEIEELAEINAEMIREGQTPQELVTLNRQFHNTLIAAARNRYLVRSVRAIETTLLILGPTTMEDPARVSAAVEEHQAVVDALRGRDEASAEAMMRAHIESAQRTRLRQLRSHGQLMEGEGADQA</sequence>
<keyword evidence="3" id="KW-0804">Transcription</keyword>
<dbReference type="PANTHER" id="PTHR43537">
    <property type="entry name" value="TRANSCRIPTIONAL REGULATOR, GNTR FAMILY"/>
    <property type="match status" value="1"/>
</dbReference>
<dbReference type="EMBL" id="JAOCZP010000005">
    <property type="protein sequence ID" value="MCT7376684.1"/>
    <property type="molecule type" value="Genomic_DNA"/>
</dbReference>
<dbReference type="Pfam" id="PF00392">
    <property type="entry name" value="GntR"/>
    <property type="match status" value="1"/>
</dbReference>
<dbReference type="InterPro" id="IPR000485">
    <property type="entry name" value="AsnC-type_HTH_dom"/>
</dbReference>
<organism evidence="5 6">
    <name type="scientific">Chelativorans salis</name>
    <dbReference type="NCBI Taxonomy" id="2978478"/>
    <lineage>
        <taxon>Bacteria</taxon>
        <taxon>Pseudomonadati</taxon>
        <taxon>Pseudomonadota</taxon>
        <taxon>Alphaproteobacteria</taxon>
        <taxon>Hyphomicrobiales</taxon>
        <taxon>Phyllobacteriaceae</taxon>
        <taxon>Chelativorans</taxon>
    </lineage>
</organism>
<protein>
    <submittedName>
        <fullName evidence="5">GntR family transcriptional regulator</fullName>
    </submittedName>
</protein>
<accession>A0ABT2LU16</accession>
<reference evidence="5 6" key="1">
    <citation type="submission" date="2022-09" db="EMBL/GenBank/DDBJ databases">
        <title>Chelativorans salina sp. nov., a novel slightly halophilic bacterium isolated from a saline lake sediment enrichment.</title>
        <authorList>
            <person name="Gao L."/>
            <person name="Fang B.-Z."/>
            <person name="Li W.-J."/>
        </authorList>
    </citation>
    <scope>NUCLEOTIDE SEQUENCE [LARGE SCALE GENOMIC DNA]</scope>
    <source>
        <strain evidence="5 6">EGI FJ00035</strain>
    </source>
</reference>
<dbReference type="Pfam" id="PF07729">
    <property type="entry name" value="FCD"/>
    <property type="match status" value="1"/>
</dbReference>
<keyword evidence="2" id="KW-0238">DNA-binding</keyword>
<dbReference type="PROSITE" id="PS50949">
    <property type="entry name" value="HTH_GNTR"/>
    <property type="match status" value="1"/>
</dbReference>
<dbReference type="InterPro" id="IPR036390">
    <property type="entry name" value="WH_DNA-bd_sf"/>
</dbReference>
<evidence type="ECO:0000313" key="5">
    <source>
        <dbReference type="EMBL" id="MCT7376684.1"/>
    </source>
</evidence>
<dbReference type="CDD" id="cd07377">
    <property type="entry name" value="WHTH_GntR"/>
    <property type="match status" value="1"/>
</dbReference>
<dbReference type="SMART" id="SM00895">
    <property type="entry name" value="FCD"/>
    <property type="match status" value="1"/>
</dbReference>
<name>A0ABT2LU16_9HYPH</name>
<comment type="caution">
    <text evidence="5">The sequence shown here is derived from an EMBL/GenBank/DDBJ whole genome shotgun (WGS) entry which is preliminary data.</text>
</comment>
<proteinExistence type="predicted"/>
<dbReference type="Gene3D" id="1.20.120.530">
    <property type="entry name" value="GntR ligand-binding domain-like"/>
    <property type="match status" value="1"/>
</dbReference>
<dbReference type="PRINTS" id="PR00033">
    <property type="entry name" value="HTHASNC"/>
</dbReference>
<keyword evidence="1" id="KW-0805">Transcription regulation</keyword>
<dbReference type="InterPro" id="IPR008920">
    <property type="entry name" value="TF_FadR/GntR_C"/>
</dbReference>
<dbReference type="InterPro" id="IPR036388">
    <property type="entry name" value="WH-like_DNA-bd_sf"/>
</dbReference>
<keyword evidence="6" id="KW-1185">Reference proteome</keyword>
<evidence type="ECO:0000256" key="3">
    <source>
        <dbReference type="ARBA" id="ARBA00023163"/>
    </source>
</evidence>
<evidence type="ECO:0000256" key="2">
    <source>
        <dbReference type="ARBA" id="ARBA00023125"/>
    </source>
</evidence>